<dbReference type="AlphaFoldDB" id="A0A4V3W8J4"/>
<proteinExistence type="predicted"/>
<organism evidence="2 3">
    <name type="scientific">Flavobacterium supellecticarium</name>
    <dbReference type="NCBI Taxonomy" id="2565924"/>
    <lineage>
        <taxon>Bacteria</taxon>
        <taxon>Pseudomonadati</taxon>
        <taxon>Bacteroidota</taxon>
        <taxon>Flavobacteriia</taxon>
        <taxon>Flavobacteriales</taxon>
        <taxon>Flavobacteriaceae</taxon>
        <taxon>Flavobacterium</taxon>
    </lineage>
</organism>
<protein>
    <submittedName>
        <fullName evidence="2">Uncharacterized protein</fullName>
    </submittedName>
</protein>
<reference evidence="2 3" key="1">
    <citation type="submission" date="2019-04" db="EMBL/GenBank/DDBJ databases">
        <title>Flavobacterium sp. nov. isolated from construction timber.</title>
        <authorList>
            <person name="Lin S.-Y."/>
            <person name="Chang C.-T."/>
            <person name="Young C.-C."/>
        </authorList>
    </citation>
    <scope>NUCLEOTIDE SEQUENCE [LARGE SCALE GENOMIC DNA]</scope>
    <source>
        <strain evidence="2 3">CC-CTC003</strain>
    </source>
</reference>
<dbReference type="InterPro" id="IPR046077">
    <property type="entry name" value="DUF6095"/>
</dbReference>
<keyword evidence="3" id="KW-1185">Reference proteome</keyword>
<name>A0A4V3W8J4_9FLAO</name>
<dbReference type="EMBL" id="SSNZ01000002">
    <property type="protein sequence ID" value="THF51510.1"/>
    <property type="molecule type" value="Genomic_DNA"/>
</dbReference>
<evidence type="ECO:0000313" key="2">
    <source>
        <dbReference type="EMBL" id="THF51510.1"/>
    </source>
</evidence>
<keyword evidence="1" id="KW-0472">Membrane</keyword>
<dbReference type="Pfam" id="PF19589">
    <property type="entry name" value="DUF6095"/>
    <property type="match status" value="1"/>
</dbReference>
<comment type="caution">
    <text evidence="2">The sequence shown here is derived from an EMBL/GenBank/DDBJ whole genome shotgun (WGS) entry which is preliminary data.</text>
</comment>
<keyword evidence="1" id="KW-1133">Transmembrane helix</keyword>
<keyword evidence="1" id="KW-0812">Transmembrane</keyword>
<evidence type="ECO:0000256" key="1">
    <source>
        <dbReference type="SAM" id="Phobius"/>
    </source>
</evidence>
<dbReference type="OrthoDB" id="1447634at2"/>
<dbReference type="Proteomes" id="UP000307507">
    <property type="component" value="Unassembled WGS sequence"/>
</dbReference>
<feature type="transmembrane region" description="Helical" evidence="1">
    <location>
        <begin position="12"/>
        <end position="32"/>
    </location>
</feature>
<evidence type="ECO:0000313" key="3">
    <source>
        <dbReference type="Proteomes" id="UP000307507"/>
    </source>
</evidence>
<gene>
    <name evidence="2" type="ORF">E6C50_07025</name>
</gene>
<feature type="transmembrane region" description="Helical" evidence="1">
    <location>
        <begin position="38"/>
        <end position="62"/>
    </location>
</feature>
<sequence length="72" mass="8181">MANKKVLNRGIRYLAMALPLLFIGPVIIHSSFKNQNNPMFYPVLGFGIVVCLTAMWFMFLGLRTVTNSIFDK</sequence>
<accession>A0A4V3W8J4</accession>
<dbReference type="RefSeq" id="WP_136402494.1">
    <property type="nucleotide sequence ID" value="NZ_SSNZ01000002.1"/>
</dbReference>